<dbReference type="InterPro" id="IPR007221">
    <property type="entry name" value="MreC"/>
</dbReference>
<keyword evidence="7" id="KW-1185">Reference proteome</keyword>
<name>A0A2T1E3M8_9CYAN</name>
<evidence type="ECO:0000256" key="1">
    <source>
        <dbReference type="ARBA" id="ARBA00009369"/>
    </source>
</evidence>
<organism evidence="6 7">
    <name type="scientific">Stenomitos frigidus ULC18</name>
    <dbReference type="NCBI Taxonomy" id="2107698"/>
    <lineage>
        <taxon>Bacteria</taxon>
        <taxon>Bacillati</taxon>
        <taxon>Cyanobacteriota</taxon>
        <taxon>Cyanophyceae</taxon>
        <taxon>Leptolyngbyales</taxon>
        <taxon>Leptolyngbyaceae</taxon>
        <taxon>Stenomitos</taxon>
    </lineage>
</organism>
<dbReference type="Gene3D" id="2.40.10.350">
    <property type="entry name" value="Rod shape-determining protein MreC, domain 2"/>
    <property type="match status" value="1"/>
</dbReference>
<dbReference type="OrthoDB" id="9792313at2"/>
<dbReference type="GO" id="GO:0008360">
    <property type="term" value="P:regulation of cell shape"/>
    <property type="evidence" value="ECO:0007669"/>
    <property type="project" value="UniProtKB-KW"/>
</dbReference>
<gene>
    <name evidence="6" type="ORF">C7B82_16560</name>
</gene>
<comment type="caution">
    <text evidence="6">The sequence shown here is derived from an EMBL/GenBank/DDBJ whole genome shotgun (WGS) entry which is preliminary data.</text>
</comment>
<reference evidence="6 7" key="2">
    <citation type="submission" date="2018-03" db="EMBL/GenBank/DDBJ databases">
        <title>The ancient ancestry and fast evolution of plastids.</title>
        <authorList>
            <person name="Moore K.R."/>
            <person name="Magnabosco C."/>
            <person name="Momper L."/>
            <person name="Gold D.A."/>
            <person name="Bosak T."/>
            <person name="Fournier G.P."/>
        </authorList>
    </citation>
    <scope>NUCLEOTIDE SEQUENCE [LARGE SCALE GENOMIC DNA]</scope>
    <source>
        <strain evidence="6 7">ULC18</strain>
    </source>
</reference>
<proteinExistence type="inferred from homology"/>
<evidence type="ECO:0000259" key="5">
    <source>
        <dbReference type="Pfam" id="PF04085"/>
    </source>
</evidence>
<reference evidence="7" key="1">
    <citation type="submission" date="2018-02" db="EMBL/GenBank/DDBJ databases">
        <authorList>
            <person name="Moore K."/>
            <person name="Momper L."/>
        </authorList>
    </citation>
    <scope>NUCLEOTIDE SEQUENCE [LARGE SCALE GENOMIC DNA]</scope>
    <source>
        <strain evidence="7">ULC18</strain>
    </source>
</reference>
<dbReference type="InterPro" id="IPR055342">
    <property type="entry name" value="MreC_beta-barrel_core"/>
</dbReference>
<dbReference type="Pfam" id="PF04085">
    <property type="entry name" value="MreC"/>
    <property type="match status" value="1"/>
</dbReference>
<dbReference type="Proteomes" id="UP000239576">
    <property type="component" value="Unassembled WGS sequence"/>
</dbReference>
<evidence type="ECO:0000256" key="4">
    <source>
        <dbReference type="ARBA" id="ARBA00032089"/>
    </source>
</evidence>
<dbReference type="RefSeq" id="WP_106257399.1">
    <property type="nucleotide sequence ID" value="NZ_CAWNSW010000096.1"/>
</dbReference>
<dbReference type="NCBIfam" id="TIGR00219">
    <property type="entry name" value="mreC"/>
    <property type="match status" value="1"/>
</dbReference>
<dbReference type="PANTHER" id="PTHR34138:SF1">
    <property type="entry name" value="CELL SHAPE-DETERMINING PROTEIN MREC"/>
    <property type="match status" value="1"/>
</dbReference>
<dbReference type="NCBIfam" id="NF010527">
    <property type="entry name" value="PRK13922.6-2"/>
    <property type="match status" value="1"/>
</dbReference>
<dbReference type="EMBL" id="PVWK01000094">
    <property type="protein sequence ID" value="PSB27353.1"/>
    <property type="molecule type" value="Genomic_DNA"/>
</dbReference>
<protein>
    <recommendedName>
        <fullName evidence="2">Cell shape-determining protein MreC</fullName>
    </recommendedName>
    <alternativeName>
        <fullName evidence="4">Cell shape protein MreC</fullName>
    </alternativeName>
</protein>
<evidence type="ECO:0000313" key="6">
    <source>
        <dbReference type="EMBL" id="PSB27353.1"/>
    </source>
</evidence>
<evidence type="ECO:0000256" key="3">
    <source>
        <dbReference type="ARBA" id="ARBA00022960"/>
    </source>
</evidence>
<evidence type="ECO:0000256" key="2">
    <source>
        <dbReference type="ARBA" id="ARBA00013855"/>
    </source>
</evidence>
<dbReference type="PANTHER" id="PTHR34138">
    <property type="entry name" value="CELL SHAPE-DETERMINING PROTEIN MREC"/>
    <property type="match status" value="1"/>
</dbReference>
<dbReference type="InterPro" id="IPR042175">
    <property type="entry name" value="Cell/Rod_MreC_2"/>
</dbReference>
<dbReference type="Gene3D" id="2.40.10.340">
    <property type="entry name" value="Rod shape-determining protein MreC, domain 1"/>
    <property type="match status" value="1"/>
</dbReference>
<sequence length="264" mass="29368">MYTLRRWWDRHRLRIILASMAVSSALLLRQTQATPLFEAYQLLSHVFQPNLAKQTLLENAQFQELQQRLTELESQNQRLRELLGYASEAKKPGITAPVVGRSADHWWQQLILGRGSNDNVRVGYVVMAPGGVVGRVSSVTPSTSRVLLLSDPSSRIGVTISRSRFMGYMRGQSTSHAVMEFFDKVPDVRRGDVVSTSTLSQLFPPGMPVGRVESVNLNKSPAPEATIELSAPVSFLEWAVIYPHDQTAQPVTAPSSEPVQKSEQ</sequence>
<keyword evidence="3" id="KW-0133">Cell shape</keyword>
<accession>A0A2T1E3M8</accession>
<dbReference type="InterPro" id="IPR042177">
    <property type="entry name" value="Cell/Rod_1"/>
</dbReference>
<comment type="similarity">
    <text evidence="1">Belongs to the MreC family.</text>
</comment>
<dbReference type="GO" id="GO:0005886">
    <property type="term" value="C:plasma membrane"/>
    <property type="evidence" value="ECO:0007669"/>
    <property type="project" value="TreeGrafter"/>
</dbReference>
<evidence type="ECO:0000313" key="7">
    <source>
        <dbReference type="Proteomes" id="UP000239576"/>
    </source>
</evidence>
<dbReference type="AlphaFoldDB" id="A0A2T1E3M8"/>
<feature type="domain" description="Rod shape-determining protein MreC beta-barrel core" evidence="5">
    <location>
        <begin position="98"/>
        <end position="241"/>
    </location>
</feature>